<keyword evidence="2" id="KW-1133">Transmembrane helix</keyword>
<keyword evidence="2" id="KW-0812">Transmembrane</keyword>
<feature type="transmembrane region" description="Helical" evidence="2">
    <location>
        <begin position="51"/>
        <end position="69"/>
    </location>
</feature>
<organism evidence="3">
    <name type="scientific">Anaerococcus vaginalis</name>
    <dbReference type="NCBI Taxonomy" id="33037"/>
    <lineage>
        <taxon>Bacteria</taxon>
        <taxon>Bacillati</taxon>
        <taxon>Bacillota</taxon>
        <taxon>Tissierellia</taxon>
        <taxon>Tissierellales</taxon>
        <taxon>Peptoniphilaceae</taxon>
        <taxon>Anaerococcus</taxon>
    </lineage>
</organism>
<accession>A0A6N2SFZ8</accession>
<evidence type="ECO:0000256" key="2">
    <source>
        <dbReference type="SAM" id="Phobius"/>
    </source>
</evidence>
<reference evidence="3" key="1">
    <citation type="submission" date="2019-11" db="EMBL/GenBank/DDBJ databases">
        <authorList>
            <person name="Feng L."/>
        </authorList>
    </citation>
    <scope>NUCLEOTIDE SEQUENCE</scope>
    <source>
        <strain evidence="3">AvaginalisLFYP127</strain>
    </source>
</reference>
<feature type="region of interest" description="Disordered" evidence="1">
    <location>
        <begin position="209"/>
        <end position="228"/>
    </location>
</feature>
<dbReference type="RefSeq" id="WP_070605253.1">
    <property type="nucleotide sequence ID" value="NZ_CACRSW010000011.1"/>
</dbReference>
<evidence type="ECO:0000256" key="1">
    <source>
        <dbReference type="SAM" id="MobiDB-lite"/>
    </source>
</evidence>
<proteinExistence type="predicted"/>
<dbReference type="EMBL" id="CACRSW010000011">
    <property type="protein sequence ID" value="VYS91161.1"/>
    <property type="molecule type" value="Genomic_DNA"/>
</dbReference>
<sequence length="331" mass="37800">MEKEKYNKIKTYILLVITLIWLAFSMILLLIKSRTGYRILIDLCGLQLSQGGVLFILLLMVAAWLIFFLKTFWKKYSSKFARVFLVIGWIILIVGFLFGSLIFLGDYLVNSYYTFISPDKKHTLVVDEASLLLSANVSLFERINPLFIEDLGAETSPDDGFSPISAGKYWIKWDGNRVNFAVFDEHGTRTWDVVKVSLGDSDRDVKHESLNSNGKPIVYEKNDTPTPPTNDTIQKSLTKQEILDGLSVENAIIIPKSNYGLIEVDRAMGRSLWYFIRIEDNRMIFISEAPDTDPKVAGEIDSEGIIHLRFTDINNNQTKYESINQGKTWKN</sequence>
<feature type="transmembrane region" description="Helical" evidence="2">
    <location>
        <begin position="12"/>
        <end position="31"/>
    </location>
</feature>
<feature type="transmembrane region" description="Helical" evidence="2">
    <location>
        <begin position="81"/>
        <end position="104"/>
    </location>
</feature>
<dbReference type="AlphaFoldDB" id="A0A6N2SFZ8"/>
<protein>
    <submittedName>
        <fullName evidence="3">Uncharacterized protein</fullName>
    </submittedName>
</protein>
<gene>
    <name evidence="3" type="ORF">AVLFYP127_01830</name>
</gene>
<name>A0A6N2SFZ8_9FIRM</name>
<keyword evidence="2" id="KW-0472">Membrane</keyword>
<evidence type="ECO:0000313" key="3">
    <source>
        <dbReference type="EMBL" id="VYS91161.1"/>
    </source>
</evidence>